<protein>
    <submittedName>
        <fullName evidence="4">Glycosyltransferase</fullName>
        <ecNumber evidence="4">2.4.-.-</ecNumber>
    </submittedName>
</protein>
<dbReference type="Pfam" id="PF02709">
    <property type="entry name" value="Glyco_transf_7C"/>
    <property type="match status" value="1"/>
</dbReference>
<evidence type="ECO:0000259" key="3">
    <source>
        <dbReference type="Pfam" id="PF02709"/>
    </source>
</evidence>
<evidence type="ECO:0000256" key="1">
    <source>
        <dbReference type="ARBA" id="ARBA00022679"/>
    </source>
</evidence>
<sequence length="341" mass="37901">MAVDPQVSLVMATCDKREYLALTLESLLTQTYRRFEVVVCDDGTAGGVADLVDPLRDRLAITLVAQENRGRAAARNAALERAQGDLVVFIDDDRMAAPGFVAAHVGAANGDSRGVIGWKRRAMTWWRPGVLPVGEDDLLRLADRVGSAERLREPVRLLEPGVLAADPEAALAAVEKGGVELGDEPDNYHAIVEEYGTGLEGFRFGWALATTANLSASRAAIEEAGGFDETFTGWGLEDTDLSYRLHRLGVRFSVSTEAVNYHQVHPLADPNPMVAQRVMRAQLMRNLDHFCRRHRALDAYLFRRRWEHAMTLAEADRLLKLIERETDPVLRRELEALYADR</sequence>
<name>A0A9X3PLU6_9ACTN</name>
<feature type="domain" description="Glycosyltransferase 2-like" evidence="2">
    <location>
        <begin position="8"/>
        <end position="118"/>
    </location>
</feature>
<dbReference type="InterPro" id="IPR027791">
    <property type="entry name" value="Galactosyl_T_C"/>
</dbReference>
<dbReference type="PANTHER" id="PTHR43685:SF3">
    <property type="entry name" value="SLR2126 PROTEIN"/>
    <property type="match status" value="1"/>
</dbReference>
<feature type="domain" description="Galactosyltransferase C-terminal" evidence="3">
    <location>
        <begin position="211"/>
        <end position="255"/>
    </location>
</feature>
<reference evidence="4" key="1">
    <citation type="submission" date="2022-12" db="EMBL/GenBank/DDBJ databases">
        <title>Gycomyces niveus sp.nov.,a novel actinomycete isolated from soil in Shouguan.</title>
        <authorList>
            <person name="Yang X."/>
        </authorList>
    </citation>
    <scope>NUCLEOTIDE SEQUENCE</scope>
    <source>
        <strain evidence="4">NEAU-A15</strain>
    </source>
</reference>
<dbReference type="InterPro" id="IPR001173">
    <property type="entry name" value="Glyco_trans_2-like"/>
</dbReference>
<dbReference type="InterPro" id="IPR050834">
    <property type="entry name" value="Glycosyltransf_2"/>
</dbReference>
<keyword evidence="5" id="KW-1185">Reference proteome</keyword>
<dbReference type="EMBL" id="JAPZVP010000011">
    <property type="protein sequence ID" value="MDA1361040.1"/>
    <property type="molecule type" value="Genomic_DNA"/>
</dbReference>
<dbReference type="InterPro" id="IPR029044">
    <property type="entry name" value="Nucleotide-diphossugar_trans"/>
</dbReference>
<dbReference type="Proteomes" id="UP001146067">
    <property type="component" value="Unassembled WGS sequence"/>
</dbReference>
<dbReference type="EC" id="2.4.-.-" evidence="4"/>
<dbReference type="Gene3D" id="3.90.550.10">
    <property type="entry name" value="Spore Coat Polysaccharide Biosynthesis Protein SpsA, Chain A"/>
    <property type="match status" value="1"/>
</dbReference>
<accession>A0A9X3PLU6</accession>
<comment type="caution">
    <text evidence="4">The sequence shown here is derived from an EMBL/GenBank/DDBJ whole genome shotgun (WGS) entry which is preliminary data.</text>
</comment>
<evidence type="ECO:0000259" key="2">
    <source>
        <dbReference type="Pfam" id="PF00535"/>
    </source>
</evidence>
<dbReference type="PANTHER" id="PTHR43685">
    <property type="entry name" value="GLYCOSYLTRANSFERASE"/>
    <property type="match status" value="1"/>
</dbReference>
<dbReference type="AlphaFoldDB" id="A0A9X3PLU6"/>
<gene>
    <name evidence="4" type="ORF">O1R50_15520</name>
</gene>
<evidence type="ECO:0000313" key="4">
    <source>
        <dbReference type="EMBL" id="MDA1361040.1"/>
    </source>
</evidence>
<dbReference type="SUPFAM" id="SSF53448">
    <property type="entry name" value="Nucleotide-diphospho-sugar transferases"/>
    <property type="match status" value="1"/>
</dbReference>
<keyword evidence="4" id="KW-0328">Glycosyltransferase</keyword>
<dbReference type="RefSeq" id="WP_270111004.1">
    <property type="nucleotide sequence ID" value="NZ_JAPZVP010000011.1"/>
</dbReference>
<dbReference type="GO" id="GO:0016757">
    <property type="term" value="F:glycosyltransferase activity"/>
    <property type="evidence" value="ECO:0007669"/>
    <property type="project" value="UniProtKB-KW"/>
</dbReference>
<organism evidence="4 5">
    <name type="scientific">Glycomyces luteolus</name>
    <dbReference type="NCBI Taxonomy" id="2670330"/>
    <lineage>
        <taxon>Bacteria</taxon>
        <taxon>Bacillati</taxon>
        <taxon>Actinomycetota</taxon>
        <taxon>Actinomycetes</taxon>
        <taxon>Glycomycetales</taxon>
        <taxon>Glycomycetaceae</taxon>
        <taxon>Glycomyces</taxon>
    </lineage>
</organism>
<proteinExistence type="predicted"/>
<evidence type="ECO:0000313" key="5">
    <source>
        <dbReference type="Proteomes" id="UP001146067"/>
    </source>
</evidence>
<keyword evidence="1 4" id="KW-0808">Transferase</keyword>
<dbReference type="Pfam" id="PF00535">
    <property type="entry name" value="Glycos_transf_2"/>
    <property type="match status" value="1"/>
</dbReference>